<gene>
    <name evidence="8" type="ORF">SAMN05444159_4947</name>
</gene>
<keyword evidence="4" id="KW-0564">Palmitate</keyword>
<keyword evidence="6 8" id="KW-0449">Lipoprotein</keyword>
<feature type="compositionally biased region" description="Low complexity" evidence="7">
    <location>
        <begin position="50"/>
        <end position="68"/>
    </location>
</feature>
<dbReference type="GO" id="GO:0009279">
    <property type="term" value="C:cell outer membrane"/>
    <property type="evidence" value="ECO:0007669"/>
    <property type="project" value="UniProtKB-SubCell"/>
</dbReference>
<feature type="region of interest" description="Disordered" evidence="7">
    <location>
        <begin position="43"/>
        <end position="102"/>
    </location>
</feature>
<keyword evidence="3" id="KW-0472">Membrane</keyword>
<accession>A0A1M6XRC1</accession>
<dbReference type="NCBIfam" id="NF047847">
    <property type="entry name" value="SS_mature_LptM"/>
    <property type="match status" value="1"/>
</dbReference>
<evidence type="ECO:0000256" key="5">
    <source>
        <dbReference type="ARBA" id="ARBA00023237"/>
    </source>
</evidence>
<evidence type="ECO:0000313" key="8">
    <source>
        <dbReference type="EMBL" id="SHL08365.1"/>
    </source>
</evidence>
<evidence type="ECO:0000256" key="3">
    <source>
        <dbReference type="ARBA" id="ARBA00023136"/>
    </source>
</evidence>
<protein>
    <submittedName>
        <fullName evidence="8">Predicted small lipoprotein YifL</fullName>
    </submittedName>
</protein>
<dbReference type="Pfam" id="PF13627">
    <property type="entry name" value="LptM_cons"/>
    <property type="match status" value="1"/>
</dbReference>
<dbReference type="InterPro" id="IPR032831">
    <property type="entry name" value="LptM_cons"/>
</dbReference>
<keyword evidence="2" id="KW-0732">Signal</keyword>
<dbReference type="OrthoDB" id="8139551at2"/>
<keyword evidence="5" id="KW-0998">Cell outer membrane</keyword>
<evidence type="ECO:0000256" key="1">
    <source>
        <dbReference type="ARBA" id="ARBA00004459"/>
    </source>
</evidence>
<organism evidence="8 9">
    <name type="scientific">Bradyrhizobium lablabi</name>
    <dbReference type="NCBI Taxonomy" id="722472"/>
    <lineage>
        <taxon>Bacteria</taxon>
        <taxon>Pseudomonadati</taxon>
        <taxon>Pseudomonadota</taxon>
        <taxon>Alphaproteobacteria</taxon>
        <taxon>Hyphomicrobiales</taxon>
        <taxon>Nitrobacteraceae</taxon>
        <taxon>Bradyrhizobium</taxon>
    </lineage>
</organism>
<evidence type="ECO:0000256" key="6">
    <source>
        <dbReference type="ARBA" id="ARBA00023288"/>
    </source>
</evidence>
<dbReference type="EMBL" id="LT670844">
    <property type="protein sequence ID" value="SHL08365.1"/>
    <property type="molecule type" value="Genomic_DNA"/>
</dbReference>
<reference evidence="8 9" key="1">
    <citation type="submission" date="2016-11" db="EMBL/GenBank/DDBJ databases">
        <authorList>
            <person name="Jaros S."/>
            <person name="Januszkiewicz K."/>
            <person name="Wedrychowicz H."/>
        </authorList>
    </citation>
    <scope>NUCLEOTIDE SEQUENCE [LARGE SCALE GENOMIC DNA]</scope>
    <source>
        <strain evidence="8 9">GAS499</strain>
    </source>
</reference>
<proteinExistence type="predicted"/>
<dbReference type="AlphaFoldDB" id="A0A1M6XRC1"/>
<dbReference type="Proteomes" id="UP000189935">
    <property type="component" value="Chromosome I"/>
</dbReference>
<evidence type="ECO:0000256" key="7">
    <source>
        <dbReference type="SAM" id="MobiDB-lite"/>
    </source>
</evidence>
<evidence type="ECO:0000256" key="2">
    <source>
        <dbReference type="ARBA" id="ARBA00022729"/>
    </source>
</evidence>
<name>A0A1M6XRC1_9BRAD</name>
<evidence type="ECO:0000313" key="9">
    <source>
        <dbReference type="Proteomes" id="UP000189935"/>
    </source>
</evidence>
<sequence length="102" mass="10568">MYGAPRIGDLFVTRNLSPRPSGWAIVLLSAAVLALGGCGRKGPLDLPPNASSQADTAAATDTEAEQASKPSVFNPYYGTDAPPAAPKGQKRSFVLDPLLNSN</sequence>
<comment type="subcellular location">
    <subcellularLocation>
        <location evidence="1">Cell outer membrane</location>
        <topology evidence="1">Lipid-anchor</topology>
    </subcellularLocation>
</comment>
<evidence type="ECO:0000256" key="4">
    <source>
        <dbReference type="ARBA" id="ARBA00023139"/>
    </source>
</evidence>